<feature type="compositionally biased region" description="Basic and acidic residues" evidence="1">
    <location>
        <begin position="40"/>
        <end position="50"/>
    </location>
</feature>
<reference evidence="3 4" key="2">
    <citation type="journal article" date="2012" name="Open Biol.">
        <title>Characteristics of nucleosomes and linker DNA regions on the genome of the basidiomycete Mixia osmundae revealed by mono- and dinucleosome mapping.</title>
        <authorList>
            <person name="Nishida H."/>
            <person name="Kondo S."/>
            <person name="Matsumoto T."/>
            <person name="Suzuki Y."/>
            <person name="Yoshikawa H."/>
            <person name="Taylor T.D."/>
            <person name="Sugiyama J."/>
        </authorList>
    </citation>
    <scope>NUCLEOTIDE SEQUENCE [LARGE SCALE GENOMIC DNA]</scope>
    <source>
        <strain evidence="4">CBS 9802 / IAM 14324 / JCM 22182 / KY 12970</strain>
    </source>
</reference>
<reference evidence="3 4" key="1">
    <citation type="journal article" date="2011" name="J. Gen. Appl. Microbiol.">
        <title>Draft genome sequencing of the enigmatic basidiomycete Mixia osmundae.</title>
        <authorList>
            <person name="Nishida H."/>
            <person name="Nagatsuka Y."/>
            <person name="Sugiyama J."/>
        </authorList>
    </citation>
    <scope>NUCLEOTIDE SEQUENCE [LARGE SCALE GENOMIC DNA]</scope>
    <source>
        <strain evidence="4">CBS 9802 / IAM 14324 / JCM 22182 / KY 12970</strain>
    </source>
</reference>
<keyword evidence="4" id="KW-1185">Reference proteome</keyword>
<proteinExistence type="predicted"/>
<dbReference type="Proteomes" id="UP000009131">
    <property type="component" value="Unassembled WGS sequence"/>
</dbReference>
<dbReference type="InParanoid" id="G7DVB7"/>
<evidence type="ECO:0000256" key="1">
    <source>
        <dbReference type="SAM" id="MobiDB-lite"/>
    </source>
</evidence>
<dbReference type="EMBL" id="BABT02000037">
    <property type="protein sequence ID" value="GAA94527.1"/>
    <property type="molecule type" value="Genomic_DNA"/>
</dbReference>
<sequence length="213" mass="22989">MVKDRDEPSKNQLRGLSYVAGKPKFLQNIAGALAGQPASRRPELPTRDDQPERDDSDEDGLDFGEDGPSVVVLDDRKHRGLSKEEALAARKEGALTPAQAREAAPTASRKEPRAGTLNFASSNDGEPPKRRKIYPAIVTNDDEGDEASWQDMVSRTNTVVERIPEASAKPAVPVVPEAKATVKPAASESSKPSMKKPKKAKPKTPGPLSFDNE</sequence>
<comment type="caution">
    <text evidence="3">The sequence shown here is derived from an EMBL/GenBank/DDBJ whole genome shotgun (WGS) entry which is preliminary data.</text>
</comment>
<dbReference type="Pfam" id="PF15377">
    <property type="entry name" value="DUF4604"/>
    <property type="match status" value="1"/>
</dbReference>
<accession>G7DVB7</accession>
<feature type="compositionally biased region" description="Basic residues" evidence="1">
    <location>
        <begin position="193"/>
        <end position="202"/>
    </location>
</feature>
<dbReference type="OrthoDB" id="2553298at2759"/>
<feature type="compositionally biased region" description="Basic and acidic residues" evidence="1">
    <location>
        <begin position="73"/>
        <end position="93"/>
    </location>
</feature>
<name>G7DVB7_MIXOS</name>
<feature type="domain" description="DUF4604" evidence="2">
    <location>
        <begin position="15"/>
        <end position="213"/>
    </location>
</feature>
<evidence type="ECO:0000259" key="2">
    <source>
        <dbReference type="Pfam" id="PF15377"/>
    </source>
</evidence>
<dbReference type="HOGENOM" id="CLU_1294692_0_0_1"/>
<feature type="region of interest" description="Disordered" evidence="1">
    <location>
        <begin position="1"/>
        <end position="20"/>
    </location>
</feature>
<feature type="compositionally biased region" description="Acidic residues" evidence="1">
    <location>
        <begin position="51"/>
        <end position="65"/>
    </location>
</feature>
<evidence type="ECO:0000313" key="3">
    <source>
        <dbReference type="EMBL" id="GAA94527.1"/>
    </source>
</evidence>
<dbReference type="AlphaFoldDB" id="G7DVB7"/>
<feature type="region of interest" description="Disordered" evidence="1">
    <location>
        <begin position="177"/>
        <end position="213"/>
    </location>
</feature>
<dbReference type="InterPro" id="IPR027911">
    <property type="entry name" value="DUF4604"/>
</dbReference>
<evidence type="ECO:0000313" key="4">
    <source>
        <dbReference type="Proteomes" id="UP000009131"/>
    </source>
</evidence>
<feature type="region of interest" description="Disordered" evidence="1">
    <location>
        <begin position="29"/>
        <end position="132"/>
    </location>
</feature>
<gene>
    <name evidence="3" type="primary">Mo01179</name>
    <name evidence="3" type="ORF">E5Q_01179</name>
</gene>
<organism evidence="3 4">
    <name type="scientific">Mixia osmundae (strain CBS 9802 / IAM 14324 / JCM 22182 / KY 12970)</name>
    <dbReference type="NCBI Taxonomy" id="764103"/>
    <lineage>
        <taxon>Eukaryota</taxon>
        <taxon>Fungi</taxon>
        <taxon>Dikarya</taxon>
        <taxon>Basidiomycota</taxon>
        <taxon>Pucciniomycotina</taxon>
        <taxon>Mixiomycetes</taxon>
        <taxon>Mixiales</taxon>
        <taxon>Mixiaceae</taxon>
        <taxon>Mixia</taxon>
    </lineage>
</organism>
<protein>
    <recommendedName>
        <fullName evidence="2">DUF4604 domain-containing protein</fullName>
    </recommendedName>
</protein>
<feature type="compositionally biased region" description="Low complexity" evidence="1">
    <location>
        <begin position="183"/>
        <end position="192"/>
    </location>
</feature>